<proteinExistence type="predicted"/>
<evidence type="ECO:0000313" key="2">
    <source>
        <dbReference type="Proteomes" id="UP001205560"/>
    </source>
</evidence>
<reference evidence="1 2" key="1">
    <citation type="submission" date="2022-08" db="EMBL/GenBank/DDBJ databases">
        <title>Reclassification of Massilia species as members of the genera Telluria, Duganella, Pseudoduganella, Mokoshia gen. nov. and Zemynaea gen. nov. using orthogonal and non-orthogonal genome-based approaches.</title>
        <authorList>
            <person name="Bowman J.P."/>
        </authorList>
    </citation>
    <scope>NUCLEOTIDE SEQUENCE [LARGE SCALE GENOMIC DNA]</scope>
    <source>
        <strain evidence="1 2">LMG 28164</strain>
    </source>
</reference>
<accession>A0ABT2A4U0</accession>
<name>A0ABT2A4U0_9BURK</name>
<dbReference type="Pfam" id="PF06089">
    <property type="entry name" value="Asparaginase_II"/>
    <property type="match status" value="1"/>
</dbReference>
<protein>
    <submittedName>
        <fullName evidence="1">Asparaginase</fullName>
    </submittedName>
</protein>
<organism evidence="1 2">
    <name type="scientific">Massilia norwichensis</name>
    <dbReference type="NCBI Taxonomy" id="1442366"/>
    <lineage>
        <taxon>Bacteria</taxon>
        <taxon>Pseudomonadati</taxon>
        <taxon>Pseudomonadota</taxon>
        <taxon>Betaproteobacteria</taxon>
        <taxon>Burkholderiales</taxon>
        <taxon>Oxalobacteraceae</taxon>
        <taxon>Telluria group</taxon>
        <taxon>Massilia</taxon>
    </lineage>
</organism>
<dbReference type="Proteomes" id="UP001205560">
    <property type="component" value="Unassembled WGS sequence"/>
</dbReference>
<evidence type="ECO:0000313" key="1">
    <source>
        <dbReference type="EMBL" id="MCS0588840.1"/>
    </source>
</evidence>
<dbReference type="InterPro" id="IPR010349">
    <property type="entry name" value="Asparaginase_II"/>
</dbReference>
<dbReference type="PANTHER" id="PTHR42110">
    <property type="entry name" value="L-ASPARAGINASE, PUTATIVE (AFU_ORTHOLOGUE AFUA_3G11890)-RELATED"/>
    <property type="match status" value="1"/>
</dbReference>
<keyword evidence="2" id="KW-1185">Reference proteome</keyword>
<gene>
    <name evidence="1" type="ORF">NX782_06440</name>
</gene>
<dbReference type="PANTHER" id="PTHR42110:SF1">
    <property type="entry name" value="L-ASPARAGINASE, PUTATIVE (AFU_ORTHOLOGUE AFUA_3G11890)-RELATED"/>
    <property type="match status" value="1"/>
</dbReference>
<dbReference type="EMBL" id="JANUGX010000005">
    <property type="protein sequence ID" value="MCS0588840.1"/>
    <property type="molecule type" value="Genomic_DNA"/>
</dbReference>
<comment type="caution">
    <text evidence="1">The sequence shown here is derived from an EMBL/GenBank/DDBJ whole genome shotgun (WGS) entry which is preliminary data.</text>
</comment>
<dbReference type="RefSeq" id="WP_258844602.1">
    <property type="nucleotide sequence ID" value="NZ_JANUGX010000005.1"/>
</dbReference>
<sequence length="344" mass="36852">MHPVPLAATSRGYPDTGYPVENIHYGSIAVVDAAGRLLYSSGDPDAMVFTRSALKPFQALPFMLADGPARFDFTLDELALLCASHSGEEMHLAGVESILGKIGLDEQHLECGCATPLYYDAVGLPPPAGRRWRSVHHNCSGKHSGFLAWCRLHDVPTQGYVNPRHPLQQAIRATLSEAVQIGEDKLPTGIDGCSAPNYAMPLARLAHLYARLAQGGRDARLGAALGDLFDAMTKRPDLVSGEARTDLAWMTAGQGDWVAKIGADAVQAIGVRSAGLGIAIKVADGAVRALHPSVFSTLEQLGLLDARRRELLEPWRAPAIRNARGNVAGEVRAVFTLQPEHPPI</sequence>